<evidence type="ECO:0000256" key="1">
    <source>
        <dbReference type="ARBA" id="ARBA00023015"/>
    </source>
</evidence>
<dbReference type="Proteomes" id="UP000197007">
    <property type="component" value="Chromosome"/>
</dbReference>
<dbReference type="KEGG" id="capn:CBG49_15365"/>
<dbReference type="InterPro" id="IPR018060">
    <property type="entry name" value="HTH_AraC"/>
</dbReference>
<dbReference type="InterPro" id="IPR014710">
    <property type="entry name" value="RmlC-like_jellyroll"/>
</dbReference>
<evidence type="ECO:0000259" key="4">
    <source>
        <dbReference type="PROSITE" id="PS01124"/>
    </source>
</evidence>
<keyword evidence="2" id="KW-0238">DNA-binding</keyword>
<dbReference type="InterPro" id="IPR009057">
    <property type="entry name" value="Homeodomain-like_sf"/>
</dbReference>
<name>A0A1Z4BST0_9FLAO</name>
<dbReference type="EMBL" id="CP022022">
    <property type="protein sequence ID" value="ASF44365.1"/>
    <property type="molecule type" value="Genomic_DNA"/>
</dbReference>
<accession>A0A1Z4BST0</accession>
<dbReference type="SUPFAM" id="SSF51215">
    <property type="entry name" value="Regulatory protein AraC"/>
    <property type="match status" value="1"/>
</dbReference>
<dbReference type="Pfam" id="PF02311">
    <property type="entry name" value="AraC_binding"/>
    <property type="match status" value="1"/>
</dbReference>
<gene>
    <name evidence="5" type="ORF">CBG49_15365</name>
</gene>
<dbReference type="InterPro" id="IPR037923">
    <property type="entry name" value="HTH-like"/>
</dbReference>
<dbReference type="SUPFAM" id="SSF46689">
    <property type="entry name" value="Homeodomain-like"/>
    <property type="match status" value="1"/>
</dbReference>
<dbReference type="GO" id="GO:0043565">
    <property type="term" value="F:sequence-specific DNA binding"/>
    <property type="evidence" value="ECO:0007669"/>
    <property type="project" value="InterPro"/>
</dbReference>
<dbReference type="PROSITE" id="PS01124">
    <property type="entry name" value="HTH_ARAC_FAMILY_2"/>
    <property type="match status" value="1"/>
</dbReference>
<sequence length="287" mass="33901">MEKYNPHKDTPTALQLELVPLNEYLEKNTTYTQKAHTHNFYQIIWFAKGKGTHYVDFKEYEVSPHQLFFIGKGQIHAFDNQPYEGFVIHFNKIFLADEVDTLDIFLKHNIFDTFSQKPYLSLAPEEVPKWHQLIDKMQEELENSEAFAHTDYLKNLLHLLLIKIQRFFLKEDRKQLSINDPKHLLFIRFCEAVEQHFKTLHTVKEYAKLLHISTKNLTNCTNELIQQTPLALINERLSLEAKRLLTYTDDSVSKIAYTLGFENSSNFIRFFKRLNGIAPSFFKKIIV</sequence>
<dbReference type="SMART" id="SM00342">
    <property type="entry name" value="HTH_ARAC"/>
    <property type="match status" value="1"/>
</dbReference>
<feature type="domain" description="HTH araC/xylS-type" evidence="4">
    <location>
        <begin position="187"/>
        <end position="285"/>
    </location>
</feature>
<dbReference type="PANTHER" id="PTHR43280:SF32">
    <property type="entry name" value="TRANSCRIPTIONAL REGULATORY PROTEIN"/>
    <property type="match status" value="1"/>
</dbReference>
<keyword evidence="3" id="KW-0804">Transcription</keyword>
<evidence type="ECO:0000256" key="2">
    <source>
        <dbReference type="ARBA" id="ARBA00023125"/>
    </source>
</evidence>
<protein>
    <submittedName>
        <fullName evidence="5">AraC family transcriptional regulator</fullName>
    </submittedName>
</protein>
<keyword evidence="1" id="KW-0805">Transcription regulation</keyword>
<reference evidence="6" key="1">
    <citation type="submission" date="2017-06" db="EMBL/GenBank/DDBJ databases">
        <title>Complete genome sequence of Capnocytophaga sp. KCOM 1579 (=ChDC OS43) isolated from a human refractory periapical abscess lesion.</title>
        <authorList>
            <person name="Kook J.-K."/>
            <person name="Park S.-N."/>
            <person name="Lim Y.K."/>
            <person name="Roh H."/>
        </authorList>
    </citation>
    <scope>NUCLEOTIDE SEQUENCE [LARGE SCALE GENOMIC DNA]</scope>
    <source>
        <strain evidence="6">ChDC OS43</strain>
    </source>
</reference>
<dbReference type="PRINTS" id="PR00032">
    <property type="entry name" value="HTHARAC"/>
</dbReference>
<evidence type="ECO:0000256" key="3">
    <source>
        <dbReference type="ARBA" id="ARBA00023163"/>
    </source>
</evidence>
<dbReference type="AlphaFoldDB" id="A0A1Z4BST0"/>
<dbReference type="GO" id="GO:0003700">
    <property type="term" value="F:DNA-binding transcription factor activity"/>
    <property type="evidence" value="ECO:0007669"/>
    <property type="project" value="InterPro"/>
</dbReference>
<organism evidence="5 6">
    <name type="scientific">Capnocytophaga endodontalis</name>
    <dbReference type="NCBI Taxonomy" id="2708117"/>
    <lineage>
        <taxon>Bacteria</taxon>
        <taxon>Pseudomonadati</taxon>
        <taxon>Bacteroidota</taxon>
        <taxon>Flavobacteriia</taxon>
        <taxon>Flavobacteriales</taxon>
        <taxon>Flavobacteriaceae</taxon>
        <taxon>Capnocytophaga</taxon>
    </lineage>
</organism>
<evidence type="ECO:0000313" key="5">
    <source>
        <dbReference type="EMBL" id="ASF44365.1"/>
    </source>
</evidence>
<proteinExistence type="predicted"/>
<dbReference type="InterPro" id="IPR003313">
    <property type="entry name" value="AraC-bd"/>
</dbReference>
<dbReference type="InterPro" id="IPR020449">
    <property type="entry name" value="Tscrpt_reg_AraC-type_HTH"/>
</dbReference>
<evidence type="ECO:0000313" key="6">
    <source>
        <dbReference type="Proteomes" id="UP000197007"/>
    </source>
</evidence>
<keyword evidence="6" id="KW-1185">Reference proteome</keyword>
<dbReference type="Pfam" id="PF12833">
    <property type="entry name" value="HTH_18"/>
    <property type="match status" value="1"/>
</dbReference>
<dbReference type="Gene3D" id="1.10.10.60">
    <property type="entry name" value="Homeodomain-like"/>
    <property type="match status" value="1"/>
</dbReference>
<dbReference type="RefSeq" id="WP_088595163.1">
    <property type="nucleotide sequence ID" value="NZ_CP022022.1"/>
</dbReference>
<dbReference type="Gene3D" id="2.60.120.10">
    <property type="entry name" value="Jelly Rolls"/>
    <property type="match status" value="1"/>
</dbReference>
<dbReference type="PANTHER" id="PTHR43280">
    <property type="entry name" value="ARAC-FAMILY TRANSCRIPTIONAL REGULATOR"/>
    <property type="match status" value="1"/>
</dbReference>